<accession>A0A4U9RT82</accession>
<protein>
    <submittedName>
        <fullName evidence="1">Uncharacterized protein</fullName>
    </submittedName>
</protein>
<dbReference type="KEGG" id="hhw:NCTC503_02387"/>
<gene>
    <name evidence="1" type="ORF">NCTC503_02387</name>
</gene>
<dbReference type="RefSeq" id="WP_138210918.1">
    <property type="nucleotide sequence ID" value="NZ_CBCRUQ010000002.1"/>
</dbReference>
<reference evidence="1 2" key="1">
    <citation type="submission" date="2019-05" db="EMBL/GenBank/DDBJ databases">
        <authorList>
            <consortium name="Pathogen Informatics"/>
        </authorList>
    </citation>
    <scope>NUCLEOTIDE SEQUENCE [LARGE SCALE GENOMIC DNA]</scope>
    <source>
        <strain evidence="1 2">NCTC503</strain>
    </source>
</reference>
<dbReference type="Proteomes" id="UP000308489">
    <property type="component" value="Chromosome 1"/>
</dbReference>
<evidence type="ECO:0000313" key="2">
    <source>
        <dbReference type="Proteomes" id="UP000308489"/>
    </source>
</evidence>
<organism evidence="1 2">
    <name type="scientific">Hathewaya histolytica</name>
    <name type="common">Clostridium histolyticum</name>
    <dbReference type="NCBI Taxonomy" id="1498"/>
    <lineage>
        <taxon>Bacteria</taxon>
        <taxon>Bacillati</taxon>
        <taxon>Bacillota</taxon>
        <taxon>Clostridia</taxon>
        <taxon>Eubacteriales</taxon>
        <taxon>Clostridiaceae</taxon>
        <taxon>Hathewaya</taxon>
    </lineage>
</organism>
<dbReference type="AlphaFoldDB" id="A0A4U9RT82"/>
<evidence type="ECO:0000313" key="1">
    <source>
        <dbReference type="EMBL" id="VTQ94806.1"/>
    </source>
</evidence>
<dbReference type="EMBL" id="LR590481">
    <property type="protein sequence ID" value="VTQ94806.1"/>
    <property type="molecule type" value="Genomic_DNA"/>
</dbReference>
<name>A0A4U9RT82_HATHI</name>
<keyword evidence="2" id="KW-1185">Reference proteome</keyword>
<sequence>MECMDRRDLCLQKIINSEIRTLKGMEEILRETIDEQIRILNDSDYLGDEEIKNLIFSIKKLISSFAEKENSIAEIIKSITKLQAAFMNVEPDSLEKVNMDCHMRRF</sequence>
<proteinExistence type="predicted"/>